<proteinExistence type="predicted"/>
<gene>
    <name evidence="1" type="ORF">DI628_04720</name>
</gene>
<dbReference type="AlphaFoldDB" id="A0A6N4RF56"/>
<organism evidence="1 2">
    <name type="scientific">Blastochloris viridis</name>
    <name type="common">Rhodopseudomonas viridis</name>
    <dbReference type="NCBI Taxonomy" id="1079"/>
    <lineage>
        <taxon>Bacteria</taxon>
        <taxon>Pseudomonadati</taxon>
        <taxon>Pseudomonadota</taxon>
        <taxon>Alphaproteobacteria</taxon>
        <taxon>Hyphomicrobiales</taxon>
        <taxon>Blastochloridaceae</taxon>
        <taxon>Blastochloris</taxon>
    </lineage>
</organism>
<evidence type="ECO:0000313" key="2">
    <source>
        <dbReference type="Proteomes" id="UP000320948"/>
    </source>
</evidence>
<name>A0A6N4RF56_BLAVI</name>
<reference evidence="1 2" key="1">
    <citation type="journal article" date="2017" name="Nat. Commun.">
        <title>In situ click chemistry generation of cyclooxygenase-2 inhibitors.</title>
        <authorList>
            <person name="Bhardwaj A."/>
            <person name="Kaur J."/>
            <person name="Wuest M."/>
            <person name="Wuest F."/>
        </authorList>
    </citation>
    <scope>NUCLEOTIDE SEQUENCE [LARGE SCALE GENOMIC DNA]</scope>
    <source>
        <strain evidence="1">S2_018_000_R2_106</strain>
    </source>
</reference>
<accession>A0A6N4RF56</accession>
<sequence length="77" mass="8868">MKKLLRLILCSIQDWMTDRRIAHAKRPKKERMQPRLPTASDTFFQAHLVKPSQAIDDPGVKTLRITHVHDVALPKTA</sequence>
<dbReference type="EMBL" id="VAFM01000001">
    <property type="protein sequence ID" value="TKW61929.1"/>
    <property type="molecule type" value="Genomic_DNA"/>
</dbReference>
<evidence type="ECO:0000313" key="1">
    <source>
        <dbReference type="EMBL" id="TKW61929.1"/>
    </source>
</evidence>
<protein>
    <submittedName>
        <fullName evidence="1">Uncharacterized protein</fullName>
    </submittedName>
</protein>
<comment type="caution">
    <text evidence="1">The sequence shown here is derived from an EMBL/GenBank/DDBJ whole genome shotgun (WGS) entry which is preliminary data.</text>
</comment>
<dbReference type="Proteomes" id="UP000320948">
    <property type="component" value="Unassembled WGS sequence"/>
</dbReference>